<protein>
    <submittedName>
        <fullName evidence="1">Uncharacterized protein</fullName>
    </submittedName>
</protein>
<evidence type="ECO:0000313" key="2">
    <source>
        <dbReference type="Proteomes" id="UP000051530"/>
    </source>
</evidence>
<dbReference type="EMBL" id="LGUB01000235">
    <property type="protein sequence ID" value="KRH93731.1"/>
    <property type="molecule type" value="Genomic_DNA"/>
</dbReference>
<dbReference type="VEuPathDB" id="MicrosporidiaDB:M153_6180004933"/>
<dbReference type="OrthoDB" id="2195759at2759"/>
<evidence type="ECO:0000313" key="1">
    <source>
        <dbReference type="EMBL" id="KRH93731.1"/>
    </source>
</evidence>
<sequence length="665" mass="78358">MTQTSVDIGVILKYFKENKFEPLLKKLTDQKVHQTDNVIISVMYCFIKEQFFTDALLYFKIQMEKQGYFLTEENFSTFFSFKKLPRIDDQLEFLKGNIFCATGLFYDEFQNIETKILTSNYEELDFYYLRGSSLIFALSESIMALDLNKKIEKWIFYNDLLGKAFVAHIPSTRHLHYLTKHGISATVINSQMKQQKKDLCYFLVCKELLKREEFDTVKDILLSDQLLAIDSTEEEILIDCCNILLKYLDDWDIYEFALSRNIRLEKSATLNFLFYDFFWQVEFEMTDGSYGQKISLDEKYHKLINRITDIEKLEMIHEKFKESSRKHFDLLLKKQAKETDGKILDSEKCLEDFNLAQSYTEIVSNASNNNEYSVERLLELHHNGDIVKLLAHYYQRLSEISLKLLLSALIATKEPENIILALFLIENYLKDNSDSDYAANYEFIKLFIFRYFLFTEGVMTQIKKLQIREIQTTNLSYLITDLTDLYNNTNVYTSLNNRTNKLFRTIYKINLSVLEFIKQGKLDMAHSMLRLKEQHALICKDHILKIDKIIKNLSQTPLNDPKLPVDQENQMFQNLFGKKCQWFFSRDLKTTAYRCKYIDKIPKKGESTLSLTLDISSDATIERERHIEIDTLLNGKYSNLTADMPLRKIISTMFKFQEKASIKSQ</sequence>
<comment type="caution">
    <text evidence="1">The sequence shown here is derived from an EMBL/GenBank/DDBJ whole genome shotgun (WGS) entry which is preliminary data.</text>
</comment>
<dbReference type="AlphaFoldDB" id="A0A0R0LWK9"/>
<accession>A0A0R0LWK9</accession>
<dbReference type="Proteomes" id="UP000051530">
    <property type="component" value="Unassembled WGS sequence"/>
</dbReference>
<organism evidence="1 2">
    <name type="scientific">Pseudoloma neurophilia</name>
    <dbReference type="NCBI Taxonomy" id="146866"/>
    <lineage>
        <taxon>Eukaryota</taxon>
        <taxon>Fungi</taxon>
        <taxon>Fungi incertae sedis</taxon>
        <taxon>Microsporidia</taxon>
        <taxon>Pseudoloma</taxon>
    </lineage>
</organism>
<gene>
    <name evidence="1" type="ORF">M153_6180004933</name>
</gene>
<reference evidence="1 2" key="1">
    <citation type="submission" date="2015-07" db="EMBL/GenBank/DDBJ databases">
        <title>The genome of Pseudoloma neurophilia, a relevant intracellular parasite of the zebrafish.</title>
        <authorList>
            <person name="Ndikumana S."/>
            <person name="Pelin A."/>
            <person name="Sanders J."/>
            <person name="Corradi N."/>
        </authorList>
    </citation>
    <scope>NUCLEOTIDE SEQUENCE [LARGE SCALE GENOMIC DNA]</scope>
    <source>
        <strain evidence="1 2">MK1</strain>
    </source>
</reference>
<keyword evidence="2" id="KW-1185">Reference proteome</keyword>
<name>A0A0R0LWK9_9MICR</name>
<proteinExistence type="predicted"/>